<sequence>MRAFRTIPAAYFGMVLGMVALGSAWRAGAALWGLPDMVSEVIMVAGALIWATITIAYLGKWWFARADALDELHDAIQCCFIGLLPASTSLMGIVLAPHAHRIAVAALTIGAAGQLVFGVFHSGGMWRGGRDIAMNTPVLFLPTVAGNLISAIVAGVLGFSSWGLLFFGIGFFNWVVMESVILMRLWMGPPLADPLRPTLGIQLAPPAVATVAWLANTHGLPDPFVQTMWGYGLFQLLMLARLIPWVVHQPFAPSYWAFSFGVTAIAIGAMQMTLRGVQGAIPLLAPAVFILANAVMAVLVIGTLIRLLQGRLLPPHAAAPTLANTATPHQ</sequence>
<dbReference type="Pfam" id="PF03595">
    <property type="entry name" value="SLAC1"/>
    <property type="match status" value="1"/>
</dbReference>
<feature type="transmembrane region" description="Helical" evidence="5">
    <location>
        <begin position="254"/>
        <end position="274"/>
    </location>
</feature>
<evidence type="ECO:0000256" key="2">
    <source>
        <dbReference type="ARBA" id="ARBA00022692"/>
    </source>
</evidence>
<feature type="transmembrane region" description="Helical" evidence="5">
    <location>
        <begin position="102"/>
        <end position="126"/>
    </location>
</feature>
<evidence type="ECO:0000313" key="6">
    <source>
        <dbReference type="EMBL" id="EIL95377.1"/>
    </source>
</evidence>
<evidence type="ECO:0000256" key="4">
    <source>
        <dbReference type="ARBA" id="ARBA00023136"/>
    </source>
</evidence>
<evidence type="ECO:0000256" key="5">
    <source>
        <dbReference type="SAM" id="Phobius"/>
    </source>
</evidence>
<comment type="subcellular location">
    <subcellularLocation>
        <location evidence="1">Membrane</location>
        <topology evidence="1">Multi-pass membrane protein</topology>
    </subcellularLocation>
</comment>
<dbReference type="Gene3D" id="1.50.10.150">
    <property type="entry name" value="Voltage-dependent anion channel"/>
    <property type="match status" value="1"/>
</dbReference>
<accession>I4W7D6</accession>
<evidence type="ECO:0000313" key="7">
    <source>
        <dbReference type="Proteomes" id="UP000003226"/>
    </source>
</evidence>
<dbReference type="NCBIfam" id="NF008032">
    <property type="entry name" value="PRK10764.1"/>
    <property type="match status" value="1"/>
</dbReference>
<dbReference type="eggNOG" id="COG1275">
    <property type="taxonomic scope" value="Bacteria"/>
</dbReference>
<feature type="transmembrane region" description="Helical" evidence="5">
    <location>
        <begin position="165"/>
        <end position="187"/>
    </location>
</feature>
<dbReference type="PANTHER" id="PTHR37955">
    <property type="entry name" value="TELLURITE RESISTANCE PROTEIN TEHA"/>
    <property type="match status" value="1"/>
</dbReference>
<proteinExistence type="predicted"/>
<dbReference type="Proteomes" id="UP000003226">
    <property type="component" value="Unassembled WGS sequence"/>
</dbReference>
<keyword evidence="7" id="KW-1185">Reference proteome</keyword>
<dbReference type="OrthoDB" id="309023at2"/>
<gene>
    <name evidence="6" type="ORF">UU7_00520</name>
</gene>
<protein>
    <submittedName>
        <fullName evidence="6">Potassium-tellurite ethidium and proflavin transporter</fullName>
    </submittedName>
</protein>
<feature type="transmembrane region" description="Helical" evidence="5">
    <location>
        <begin position="199"/>
        <end position="216"/>
    </location>
</feature>
<dbReference type="AlphaFoldDB" id="I4W7D6"/>
<feature type="transmembrane region" description="Helical" evidence="5">
    <location>
        <begin position="138"/>
        <end position="159"/>
    </location>
</feature>
<organism evidence="6 7">
    <name type="scientific">Rhodanobacter spathiphylli B39</name>
    <dbReference type="NCBI Taxonomy" id="1163407"/>
    <lineage>
        <taxon>Bacteria</taxon>
        <taxon>Pseudomonadati</taxon>
        <taxon>Pseudomonadota</taxon>
        <taxon>Gammaproteobacteria</taxon>
        <taxon>Lysobacterales</taxon>
        <taxon>Rhodanobacteraceae</taxon>
        <taxon>Rhodanobacter</taxon>
    </lineage>
</organism>
<feature type="transmembrane region" description="Helical" evidence="5">
    <location>
        <begin position="280"/>
        <end position="305"/>
    </location>
</feature>
<dbReference type="RefSeq" id="WP_007804332.1">
    <property type="nucleotide sequence ID" value="NZ_AJXT01000003.1"/>
</dbReference>
<dbReference type="PATRIC" id="fig|1163407.3.peg.99"/>
<feature type="transmembrane region" description="Helical" evidence="5">
    <location>
        <begin position="228"/>
        <end position="247"/>
    </location>
</feature>
<reference evidence="6 7" key="1">
    <citation type="journal article" date="2012" name="J. Bacteriol.">
        <title>Genome sequences for six rhodanobacter strains, isolated from soils and the terrestrial subsurface, with variable denitrification capabilities.</title>
        <authorList>
            <person name="Kostka J.E."/>
            <person name="Green S.J."/>
            <person name="Rishishwar L."/>
            <person name="Prakash O."/>
            <person name="Katz L.S."/>
            <person name="Marino-Ramirez L."/>
            <person name="Jordan I.K."/>
            <person name="Munk C."/>
            <person name="Ivanova N."/>
            <person name="Mikhailova N."/>
            <person name="Watson D.B."/>
            <person name="Brown S.D."/>
            <person name="Palumbo A.V."/>
            <person name="Brooks S.C."/>
        </authorList>
    </citation>
    <scope>NUCLEOTIDE SEQUENCE [LARGE SCALE GENOMIC DNA]</scope>
    <source>
        <strain evidence="6 7">B39</strain>
    </source>
</reference>
<dbReference type="InterPro" id="IPR039264">
    <property type="entry name" value="TehA"/>
</dbReference>
<dbReference type="GO" id="GO:0046583">
    <property type="term" value="F:monoatomic cation efflux transmembrane transporter activity"/>
    <property type="evidence" value="ECO:0007669"/>
    <property type="project" value="TreeGrafter"/>
</dbReference>
<dbReference type="InterPro" id="IPR004695">
    <property type="entry name" value="SLAC1/Mae1/Ssu1/TehA"/>
</dbReference>
<name>I4W7D6_9GAMM</name>
<keyword evidence="3 5" id="KW-1133">Transmembrane helix</keyword>
<dbReference type="EMBL" id="AJXT01000003">
    <property type="protein sequence ID" value="EIL95377.1"/>
    <property type="molecule type" value="Genomic_DNA"/>
</dbReference>
<keyword evidence="2 5" id="KW-0812">Transmembrane</keyword>
<dbReference type="InterPro" id="IPR052951">
    <property type="entry name" value="Tellurite_res_ion_channel"/>
</dbReference>
<dbReference type="GO" id="GO:0005886">
    <property type="term" value="C:plasma membrane"/>
    <property type="evidence" value="ECO:0007669"/>
    <property type="project" value="TreeGrafter"/>
</dbReference>
<dbReference type="InterPro" id="IPR038665">
    <property type="entry name" value="Voltage-dep_anion_channel_sf"/>
</dbReference>
<keyword evidence="4 5" id="KW-0472">Membrane</keyword>
<feature type="transmembrane region" description="Helical" evidence="5">
    <location>
        <begin position="42"/>
        <end position="63"/>
    </location>
</feature>
<dbReference type="CDD" id="cd09324">
    <property type="entry name" value="TDT_TehA"/>
    <property type="match status" value="1"/>
</dbReference>
<dbReference type="STRING" id="1163407.UU7_00520"/>
<feature type="transmembrane region" description="Helical" evidence="5">
    <location>
        <begin position="75"/>
        <end position="96"/>
    </location>
</feature>
<evidence type="ECO:0000256" key="3">
    <source>
        <dbReference type="ARBA" id="ARBA00022989"/>
    </source>
</evidence>
<evidence type="ECO:0000256" key="1">
    <source>
        <dbReference type="ARBA" id="ARBA00004141"/>
    </source>
</evidence>
<dbReference type="PANTHER" id="PTHR37955:SF1">
    <property type="entry name" value="DEP DOMAIN-CONTAINING PROTEIN"/>
    <property type="match status" value="1"/>
</dbReference>
<comment type="caution">
    <text evidence="6">The sequence shown here is derived from an EMBL/GenBank/DDBJ whole genome shotgun (WGS) entry which is preliminary data.</text>
</comment>